<protein>
    <recommendedName>
        <fullName evidence="4 14">Protein disulfide-isomerase</fullName>
        <ecNumber evidence="4 14">5.3.4.1</ecNumber>
    </recommendedName>
</protein>
<feature type="domain" description="Thioredoxin" evidence="15">
    <location>
        <begin position="42"/>
        <end position="191"/>
    </location>
</feature>
<dbReference type="Pfam" id="PF00085">
    <property type="entry name" value="Thioredoxin"/>
    <property type="match status" value="2"/>
</dbReference>
<dbReference type="PANTHER" id="PTHR18929">
    <property type="entry name" value="PROTEIN DISULFIDE ISOMERASE"/>
    <property type="match status" value="1"/>
</dbReference>
<evidence type="ECO:0000256" key="8">
    <source>
        <dbReference type="ARBA" id="ARBA00023157"/>
    </source>
</evidence>
<dbReference type="FunFam" id="3.40.30.10:FF:000143">
    <property type="entry name" value="Protein disulfide-isomerase"/>
    <property type="match status" value="1"/>
</dbReference>
<evidence type="ECO:0000259" key="15">
    <source>
        <dbReference type="PROSITE" id="PS51352"/>
    </source>
</evidence>
<dbReference type="CDD" id="cd02995">
    <property type="entry name" value="PDI_a_PDI_a'_C"/>
    <property type="match status" value="1"/>
</dbReference>
<dbReference type="Pfam" id="PF13848">
    <property type="entry name" value="Thioredoxin_6"/>
    <property type="match status" value="1"/>
</dbReference>
<accession>A0A9J5Z4Q4</accession>
<keyword evidence="17" id="KW-1185">Reference proteome</keyword>
<dbReference type="Gene3D" id="2.30.33.40">
    <property type="entry name" value="GroES chaperonin"/>
    <property type="match status" value="1"/>
</dbReference>
<keyword evidence="6" id="KW-0677">Repeat</keyword>
<dbReference type="FunFam" id="3.40.30.10:FF:000152">
    <property type="entry name" value="Protein disulfide-isomerase"/>
    <property type="match status" value="1"/>
</dbReference>
<feature type="domain" description="Thioredoxin" evidence="15">
    <location>
        <begin position="403"/>
        <end position="531"/>
    </location>
</feature>
<dbReference type="EMBL" id="JACXVP010000005">
    <property type="protein sequence ID" value="KAG5607849.1"/>
    <property type="molecule type" value="Genomic_DNA"/>
</dbReference>
<dbReference type="EC" id="5.3.4.1" evidence="4 14"/>
<dbReference type="InterPro" id="IPR005788">
    <property type="entry name" value="PDI_thioredoxin-like_dom"/>
</dbReference>
<dbReference type="InterPro" id="IPR020818">
    <property type="entry name" value="Chaperonin_GroES"/>
</dbReference>
<evidence type="ECO:0000256" key="10">
    <source>
        <dbReference type="ARBA" id="ARBA00023235"/>
    </source>
</evidence>
<feature type="disulfide bond" description="Redox-active" evidence="12">
    <location>
        <begin position="453"/>
        <end position="456"/>
    </location>
</feature>
<evidence type="ECO:0000256" key="4">
    <source>
        <dbReference type="ARBA" id="ARBA00012723"/>
    </source>
</evidence>
<keyword evidence="7" id="KW-0256">Endoplasmic reticulum</keyword>
<keyword evidence="9" id="KW-0143">Chaperone</keyword>
<dbReference type="FunFam" id="3.40.30.10:FF:000184">
    <property type="entry name" value="Protein disulfide-isomerase"/>
    <property type="match status" value="1"/>
</dbReference>
<feature type="disulfide bond" description="Redox-active" evidence="12">
    <location>
        <begin position="109"/>
        <end position="112"/>
    </location>
</feature>
<dbReference type="InterPro" id="IPR013766">
    <property type="entry name" value="Thioredoxin_domain"/>
</dbReference>
<dbReference type="InterPro" id="IPR011032">
    <property type="entry name" value="GroES-like_sf"/>
</dbReference>
<name>A0A9J5Z4Q4_SOLCO</name>
<evidence type="ECO:0000256" key="13">
    <source>
        <dbReference type="RuleBase" id="RU004208"/>
    </source>
</evidence>
<dbReference type="PRINTS" id="PR00297">
    <property type="entry name" value="CHAPERONIN10"/>
</dbReference>
<evidence type="ECO:0000256" key="9">
    <source>
        <dbReference type="ARBA" id="ARBA00023186"/>
    </source>
</evidence>
<evidence type="ECO:0000256" key="12">
    <source>
        <dbReference type="PIRSR" id="PIRSR605792-51"/>
    </source>
</evidence>
<reference evidence="16 17" key="1">
    <citation type="submission" date="2020-09" db="EMBL/GenBank/DDBJ databases">
        <title>De no assembly of potato wild relative species, Solanum commersonii.</title>
        <authorList>
            <person name="Cho K."/>
        </authorList>
    </citation>
    <scope>NUCLEOTIDE SEQUENCE [LARGE SCALE GENOMIC DNA]</scope>
    <source>
        <strain evidence="16">LZ3.2</strain>
        <tissue evidence="16">Leaf</tissue>
    </source>
</reference>
<dbReference type="GO" id="GO:0034976">
    <property type="term" value="P:response to endoplasmic reticulum stress"/>
    <property type="evidence" value="ECO:0007669"/>
    <property type="project" value="TreeGrafter"/>
</dbReference>
<organism evidence="16 17">
    <name type="scientific">Solanum commersonii</name>
    <name type="common">Commerson's wild potato</name>
    <name type="synonym">Commerson's nightshade</name>
    <dbReference type="NCBI Taxonomy" id="4109"/>
    <lineage>
        <taxon>Eukaryota</taxon>
        <taxon>Viridiplantae</taxon>
        <taxon>Streptophyta</taxon>
        <taxon>Embryophyta</taxon>
        <taxon>Tracheophyta</taxon>
        <taxon>Spermatophyta</taxon>
        <taxon>Magnoliopsida</taxon>
        <taxon>eudicotyledons</taxon>
        <taxon>Gunneridae</taxon>
        <taxon>Pentapetalae</taxon>
        <taxon>asterids</taxon>
        <taxon>lamiids</taxon>
        <taxon>Solanales</taxon>
        <taxon>Solanaceae</taxon>
        <taxon>Solanoideae</taxon>
        <taxon>Solaneae</taxon>
        <taxon>Solanum</taxon>
    </lineage>
</organism>
<dbReference type="Gene3D" id="3.40.30.10">
    <property type="entry name" value="Glutaredoxin"/>
    <property type="match status" value="4"/>
</dbReference>
<keyword evidence="8 12" id="KW-1015">Disulfide bond</keyword>
<gene>
    <name evidence="16" type="ORF">H5410_029341</name>
</gene>
<keyword evidence="11 12" id="KW-0676">Redox-active center</keyword>
<evidence type="ECO:0000256" key="14">
    <source>
        <dbReference type="RuleBase" id="RU361130"/>
    </source>
</evidence>
<dbReference type="NCBIfam" id="TIGR01126">
    <property type="entry name" value="pdi_dom"/>
    <property type="match status" value="2"/>
</dbReference>
<dbReference type="CDD" id="cd02982">
    <property type="entry name" value="PDI_b'_family"/>
    <property type="match status" value="1"/>
</dbReference>
<comment type="catalytic activity">
    <reaction evidence="1 14">
        <text>Catalyzes the rearrangement of -S-S- bonds in proteins.</text>
        <dbReference type="EC" id="5.3.4.1"/>
    </reaction>
</comment>
<dbReference type="InterPro" id="IPR017937">
    <property type="entry name" value="Thioredoxin_CS"/>
</dbReference>
<dbReference type="InterPro" id="IPR036249">
    <property type="entry name" value="Thioredoxin-like_sf"/>
</dbReference>
<evidence type="ECO:0000313" key="16">
    <source>
        <dbReference type="EMBL" id="KAG5607849.1"/>
    </source>
</evidence>
<evidence type="ECO:0000256" key="1">
    <source>
        <dbReference type="ARBA" id="ARBA00001182"/>
    </source>
</evidence>
<dbReference type="InterPro" id="IPR037124">
    <property type="entry name" value="Chaperonin_GroES_sf"/>
</dbReference>
<dbReference type="CDD" id="cd02981">
    <property type="entry name" value="PDI_b_family"/>
    <property type="match status" value="1"/>
</dbReference>
<dbReference type="InterPro" id="IPR005792">
    <property type="entry name" value="Prot_disulphide_isomerase"/>
</dbReference>
<dbReference type="OrthoDB" id="427280at2759"/>
<evidence type="ECO:0000256" key="2">
    <source>
        <dbReference type="ARBA" id="ARBA00004319"/>
    </source>
</evidence>
<dbReference type="SUPFAM" id="SSF52833">
    <property type="entry name" value="Thioredoxin-like"/>
    <property type="match status" value="4"/>
</dbReference>
<dbReference type="SMART" id="SM00883">
    <property type="entry name" value="Cpn10"/>
    <property type="match status" value="1"/>
</dbReference>
<comment type="caution">
    <text evidence="16">The sequence shown here is derived from an EMBL/GenBank/DDBJ whole genome shotgun (WGS) entry which is preliminary data.</text>
</comment>
<dbReference type="GO" id="GO:0003756">
    <property type="term" value="F:protein disulfide isomerase activity"/>
    <property type="evidence" value="ECO:0007669"/>
    <property type="project" value="UniProtKB-EC"/>
</dbReference>
<dbReference type="Proteomes" id="UP000824120">
    <property type="component" value="Chromosome 5"/>
</dbReference>
<evidence type="ECO:0000256" key="6">
    <source>
        <dbReference type="ARBA" id="ARBA00022737"/>
    </source>
</evidence>
<proteinExistence type="inferred from homology"/>
<evidence type="ECO:0000256" key="5">
    <source>
        <dbReference type="ARBA" id="ARBA00022729"/>
    </source>
</evidence>
<comment type="similarity">
    <text evidence="3 13">Belongs to the protein disulfide isomerase family.</text>
</comment>
<evidence type="ECO:0000256" key="11">
    <source>
        <dbReference type="ARBA" id="ARBA00023284"/>
    </source>
</evidence>
<dbReference type="PANTHER" id="PTHR18929:SF239">
    <property type="entry name" value="PROTEIN DISULFIDE-ISOMERASE"/>
    <property type="match status" value="1"/>
</dbReference>
<keyword evidence="10 14" id="KW-0413">Isomerase</keyword>
<dbReference type="PROSITE" id="PS51352">
    <property type="entry name" value="THIOREDOXIN_2"/>
    <property type="match status" value="2"/>
</dbReference>
<dbReference type="PROSITE" id="PS00194">
    <property type="entry name" value="THIOREDOXIN_1"/>
    <property type="match status" value="2"/>
</dbReference>
<keyword evidence="5" id="KW-0732">Signal</keyword>
<evidence type="ECO:0000256" key="3">
    <source>
        <dbReference type="ARBA" id="ARBA00006347"/>
    </source>
</evidence>
<dbReference type="SUPFAM" id="SSF50129">
    <property type="entry name" value="GroES-like"/>
    <property type="match status" value="1"/>
</dbReference>
<dbReference type="GO" id="GO:0005788">
    <property type="term" value="C:endoplasmic reticulum lumen"/>
    <property type="evidence" value="ECO:0007669"/>
    <property type="project" value="UniProtKB-SubCell"/>
</dbReference>
<dbReference type="CDD" id="cd00320">
    <property type="entry name" value="cpn10"/>
    <property type="match status" value="1"/>
</dbReference>
<dbReference type="CDD" id="cd02961">
    <property type="entry name" value="PDI_a_family"/>
    <property type="match status" value="1"/>
</dbReference>
<evidence type="ECO:0000256" key="7">
    <source>
        <dbReference type="ARBA" id="ARBA00022824"/>
    </source>
</evidence>
<dbReference type="GO" id="GO:0044183">
    <property type="term" value="F:protein folding chaperone"/>
    <property type="evidence" value="ECO:0007669"/>
    <property type="project" value="InterPro"/>
</dbReference>
<dbReference type="NCBIfam" id="TIGR01130">
    <property type="entry name" value="ER_PDI_fam"/>
    <property type="match status" value="1"/>
</dbReference>
<sequence length="571" mass="63086">MAKRLIPTLNKVLIEKITAPAKTSAGILLPEKSSKLNSGKVVAVGPGLHDKTGNLIPTAVKEGDTVLLPEYGVCIAEEKEYVLTLDHTNFTDTITKHNFIVVEFYAPWCGHCKKLAPEYEKAASILSSHDPPIVLAKLDASDDSSKELAIKYELRGFPTIKILRDGGKDVQEYKGPRDADGIVAYLKKQSGPASAEIKSKEDVSSLIDEKKINVVGVFPELSGEEFEKFITLAEKLRADYDFAYTVDAKLLPRGKPVDKPTIRLLKPFDERFVDFEVDFDVDAAEKFIAEATVPIVTIFDQEPENQVYVSKFFKTPNAKVLLFVNFSTELDAFQSKYKDVAVSYKGDGLSFLLGDVEAGAAAFKYFGLEPKQAPLIIIMVNEGEKYVSTHVQPDVLASWLKDYKDGKLKQFFKSEPIPQVNNEPVKVVVRDTLQDLVLNSGKNVLLEFYAPWCGHCKALAPILDEVALSFEKDSDVLIAKLDATANDIPKGEFDIKGFPTLYFKSASGNISQYEGDRTKEAIIEFIEKNRDKPAAHDSESVKADSTKPESVFGILCLHGGLKFCCGFAVLC</sequence>
<dbReference type="AlphaFoldDB" id="A0A9J5Z4Q4"/>
<evidence type="ECO:0000313" key="17">
    <source>
        <dbReference type="Proteomes" id="UP000824120"/>
    </source>
</evidence>
<comment type="subcellular location">
    <subcellularLocation>
        <location evidence="2">Endoplasmic reticulum lumen</location>
    </subcellularLocation>
</comment>
<dbReference type="GO" id="GO:0005524">
    <property type="term" value="F:ATP binding"/>
    <property type="evidence" value="ECO:0007669"/>
    <property type="project" value="InterPro"/>
</dbReference>